<dbReference type="Gene3D" id="1.25.10.10">
    <property type="entry name" value="Leucine-rich Repeat Variant"/>
    <property type="match status" value="1"/>
</dbReference>
<keyword evidence="6 9" id="KW-0820">tRNA-binding</keyword>
<protein>
    <recommendedName>
        <fullName evidence="3 9">Exportin-T</fullName>
    </recommendedName>
    <alternativeName>
        <fullName evidence="9">Exportin(tRNA)</fullName>
    </alternativeName>
    <alternativeName>
        <fullName evidence="9">tRNA exportin</fullName>
    </alternativeName>
</protein>
<feature type="non-terminal residue" evidence="12">
    <location>
        <position position="884"/>
    </location>
</feature>
<evidence type="ECO:0000256" key="2">
    <source>
        <dbReference type="ARBA" id="ARBA00009466"/>
    </source>
</evidence>
<dbReference type="InterPro" id="IPR045546">
    <property type="entry name" value="Exportin-T_C"/>
</dbReference>
<comment type="function">
    <text evidence="9">tRNA nucleus export receptor which facilitates tRNA translocation across the nuclear pore complex.</text>
</comment>
<dbReference type="InterPro" id="IPR013598">
    <property type="entry name" value="Exportin-1/Importin-b-like"/>
</dbReference>
<evidence type="ECO:0000256" key="9">
    <source>
        <dbReference type="RuleBase" id="RU366037"/>
    </source>
</evidence>
<accession>A0A1E4TM73</accession>
<organism evidence="12 13">
    <name type="scientific">Tortispora caseinolytica NRRL Y-17796</name>
    <dbReference type="NCBI Taxonomy" id="767744"/>
    <lineage>
        <taxon>Eukaryota</taxon>
        <taxon>Fungi</taxon>
        <taxon>Dikarya</taxon>
        <taxon>Ascomycota</taxon>
        <taxon>Saccharomycotina</taxon>
        <taxon>Trigonopsidomycetes</taxon>
        <taxon>Trigonopsidales</taxon>
        <taxon>Trigonopsidaceae</taxon>
        <taxon>Tortispora</taxon>
    </lineage>
</organism>
<reference evidence="13" key="1">
    <citation type="submission" date="2016-02" db="EMBL/GenBank/DDBJ databases">
        <title>Comparative genomics of biotechnologically important yeasts.</title>
        <authorList>
            <consortium name="DOE Joint Genome Institute"/>
            <person name="Riley R."/>
            <person name="Haridas S."/>
            <person name="Wolfe K.H."/>
            <person name="Lopes M.R."/>
            <person name="Hittinger C.T."/>
            <person name="Goker M."/>
            <person name="Salamov A."/>
            <person name="Wisecaver J."/>
            <person name="Long T.M."/>
            <person name="Aerts A.L."/>
            <person name="Barry K."/>
            <person name="Choi C."/>
            <person name="Clum A."/>
            <person name="Coughlan A.Y."/>
            <person name="Deshpande S."/>
            <person name="Douglass A.P."/>
            <person name="Hanson S.J."/>
            <person name="Klenk H.-P."/>
            <person name="Labutti K."/>
            <person name="Lapidus A."/>
            <person name="Lindquist E."/>
            <person name="Lipzen A."/>
            <person name="Meier-Kolthoff J.P."/>
            <person name="Ohm R.A."/>
            <person name="Otillar R.P."/>
            <person name="Pangilinan J."/>
            <person name="Peng Y."/>
            <person name="Rokas A."/>
            <person name="Rosa C.A."/>
            <person name="Scheuner C."/>
            <person name="Sibirny A.A."/>
            <person name="Slot J.C."/>
            <person name="Stielow J.B."/>
            <person name="Sun H."/>
            <person name="Kurtzman C.P."/>
            <person name="Blackwell M."/>
            <person name="Jeffries T.W."/>
            <person name="Grigoriev I.V."/>
        </authorList>
    </citation>
    <scope>NUCLEOTIDE SEQUENCE [LARGE SCALE GENOMIC DNA]</scope>
    <source>
        <strain evidence="13">NRRL Y-17796</strain>
    </source>
</reference>
<feature type="domain" description="Exportin-1/Importin-beta-like" evidence="10">
    <location>
        <begin position="104"/>
        <end position="260"/>
    </location>
</feature>
<evidence type="ECO:0000313" key="13">
    <source>
        <dbReference type="Proteomes" id="UP000095023"/>
    </source>
</evidence>
<comment type="similarity">
    <text evidence="2 9">Belongs to the exportin family.</text>
</comment>
<evidence type="ECO:0000256" key="5">
    <source>
        <dbReference type="ARBA" id="ARBA00022490"/>
    </source>
</evidence>
<dbReference type="GO" id="GO:0071528">
    <property type="term" value="P:tRNA re-export from nucleus"/>
    <property type="evidence" value="ECO:0007669"/>
    <property type="project" value="UniProtKB-UniRule"/>
</dbReference>
<dbReference type="Pfam" id="PF08389">
    <property type="entry name" value="Xpo1"/>
    <property type="match status" value="1"/>
</dbReference>
<evidence type="ECO:0000256" key="1">
    <source>
        <dbReference type="ARBA" id="ARBA00004496"/>
    </source>
</evidence>
<evidence type="ECO:0000259" key="10">
    <source>
        <dbReference type="Pfam" id="PF08389"/>
    </source>
</evidence>
<feature type="domain" description="Exportin-T C-terminal" evidence="11">
    <location>
        <begin position="327"/>
        <end position="884"/>
    </location>
</feature>
<dbReference type="GO" id="GO:0005643">
    <property type="term" value="C:nuclear pore"/>
    <property type="evidence" value="ECO:0007669"/>
    <property type="project" value="TreeGrafter"/>
</dbReference>
<dbReference type="GO" id="GO:0005737">
    <property type="term" value="C:cytoplasm"/>
    <property type="evidence" value="ECO:0007669"/>
    <property type="project" value="UniProtKB-SubCell"/>
</dbReference>
<dbReference type="AlphaFoldDB" id="A0A1E4TM73"/>
<dbReference type="Pfam" id="PF19282">
    <property type="entry name" value="Exportin-T"/>
    <property type="match status" value="1"/>
</dbReference>
<keyword evidence="13" id="KW-1185">Reference proteome</keyword>
<keyword evidence="5 9" id="KW-0963">Cytoplasm</keyword>
<dbReference type="SUPFAM" id="SSF48371">
    <property type="entry name" value="ARM repeat"/>
    <property type="match status" value="1"/>
</dbReference>
<comment type="subcellular location">
    <subcellularLocation>
        <location evidence="1 9">Cytoplasm</location>
    </subcellularLocation>
    <subcellularLocation>
        <location evidence="9">Nucleus</location>
    </subcellularLocation>
    <text evidence="9">Shuttles between the nucleus and the cytoplasm.</text>
</comment>
<evidence type="ECO:0000256" key="4">
    <source>
        <dbReference type="ARBA" id="ARBA00022448"/>
    </source>
</evidence>
<dbReference type="GO" id="GO:0031267">
    <property type="term" value="F:small GTPase binding"/>
    <property type="evidence" value="ECO:0007669"/>
    <property type="project" value="InterPro"/>
</dbReference>
<dbReference type="EMBL" id="KV453841">
    <property type="protein sequence ID" value="ODV92852.1"/>
    <property type="molecule type" value="Genomic_DNA"/>
</dbReference>
<evidence type="ECO:0000313" key="12">
    <source>
        <dbReference type="EMBL" id="ODV92852.1"/>
    </source>
</evidence>
<keyword evidence="4 9" id="KW-0813">Transport</keyword>
<evidence type="ECO:0000256" key="7">
    <source>
        <dbReference type="ARBA" id="ARBA00022884"/>
    </source>
</evidence>
<dbReference type="GO" id="GO:0000049">
    <property type="term" value="F:tRNA binding"/>
    <property type="evidence" value="ECO:0007669"/>
    <property type="project" value="UniProtKB-UniRule"/>
</dbReference>
<keyword evidence="7 9" id="KW-0694">RNA-binding</keyword>
<dbReference type="InterPro" id="IPR016024">
    <property type="entry name" value="ARM-type_fold"/>
</dbReference>
<dbReference type="Proteomes" id="UP000095023">
    <property type="component" value="Unassembled WGS sequence"/>
</dbReference>
<sequence length="884" mass="98833">MEDQIEQAVTILYDGRADASLKQEALNFCQQVKSSSDGWQLCLGLFSAGKSRSSTARFFALQVVGEALATRGSDLGDGVLLIKDQLLGYVSENYIMPPEPIDDPHFRNKIAQIFSYIILICYPSKWPSCFDNLLEMAQAPEYSNANGIDFYLRVLSSLHEEIGDTLINRSTEDNRRASLIKDNIREASMSQLTASWMYILQVWSNNSSPKALDLCDFTLRTIGSWVSWIDINLIVTPEYMNLIFALLAREKINGTACNTLAEIISKKMMPANKLSLISLLNIIPLLSQLKIGSDIEFDERVAHLCNVIARELLRIMDMSSNEPSLCSSAQQQLFDLTPFLLEFLGNEYDDTSTQIFPSITEYLNYLRKIKSQNAFPDQASSILSQMLTVIISKAKYDESTDWTGGEDGSESEFLDIRARLRIFQDSIAAIDYELVSRMISELVFKSLDTPPNSWRDLELALFELWAYGEGLRNAGILSKTQRDHPTISVLQNCLSKMISSDIVLNYAHPAVQLQFMELIVRHQGLIDFDVFGLRILQFFVSEFGAHNSNKKVQARAWYLLLQFIKHSAGYFSASEAKSQLLSGLQDLFVIEAGDPPTDNDSSSLMSADEATGDRLFESQLYLFEAAGFTIACCKGQVTEAVIDETCSYISAVLDPVYADISRNMGRASGDAKLTLQIHHDIMAIGTFSRGFSDGAQQQMKENANVKIRMKNSAEAVIAPLEMLAQFEIIRDAARFTFARMLTSIGSDIFEYIPRLITSLLSNAGPEELVDFLSFIGQLVHLYAKDGAGNILVELIGPLLSNLVDHMTLPKDDNGTSSGTDYFLQVYNLRKAYLHFIQTVVANGLTWVLLREELRSVLESMLQTILEYSEDQSNAVTQKTALAVL</sequence>
<dbReference type="OrthoDB" id="26399at2759"/>
<dbReference type="PANTHER" id="PTHR15952">
    <property type="entry name" value="EXPORTIN-T/LOS1"/>
    <property type="match status" value="1"/>
</dbReference>
<dbReference type="InterPro" id="IPR011989">
    <property type="entry name" value="ARM-like"/>
</dbReference>
<evidence type="ECO:0000256" key="3">
    <source>
        <dbReference type="ARBA" id="ARBA00018928"/>
    </source>
</evidence>
<dbReference type="GO" id="GO:0016363">
    <property type="term" value="C:nuclear matrix"/>
    <property type="evidence" value="ECO:0007669"/>
    <property type="project" value="TreeGrafter"/>
</dbReference>
<evidence type="ECO:0000259" key="11">
    <source>
        <dbReference type="Pfam" id="PF19282"/>
    </source>
</evidence>
<proteinExistence type="inferred from homology"/>
<dbReference type="PANTHER" id="PTHR15952:SF11">
    <property type="entry name" value="EXPORTIN-T"/>
    <property type="match status" value="1"/>
</dbReference>
<evidence type="ECO:0000256" key="8">
    <source>
        <dbReference type="ARBA" id="ARBA00023242"/>
    </source>
</evidence>
<keyword evidence="8 9" id="KW-0539">Nucleus</keyword>
<dbReference type="InterPro" id="IPR040017">
    <property type="entry name" value="XPOT"/>
</dbReference>
<gene>
    <name evidence="12" type="ORF">CANCADRAFT_14808</name>
</gene>
<evidence type="ECO:0000256" key="6">
    <source>
        <dbReference type="ARBA" id="ARBA00022555"/>
    </source>
</evidence>
<name>A0A1E4TM73_9ASCO</name>